<reference evidence="1 2" key="1">
    <citation type="submission" date="2024-10" db="EMBL/GenBank/DDBJ databases">
        <title>The Natural Products Discovery Center: Release of the First 8490 Sequenced Strains for Exploring Actinobacteria Biosynthetic Diversity.</title>
        <authorList>
            <person name="Kalkreuter E."/>
            <person name="Kautsar S.A."/>
            <person name="Yang D."/>
            <person name="Bader C.D."/>
            <person name="Teijaro C.N."/>
            <person name="Fluegel L."/>
            <person name="Davis C.M."/>
            <person name="Simpson J.R."/>
            <person name="Lauterbach L."/>
            <person name="Steele A.D."/>
            <person name="Gui C."/>
            <person name="Meng S."/>
            <person name="Li G."/>
            <person name="Viehrig K."/>
            <person name="Ye F."/>
            <person name="Su P."/>
            <person name="Kiefer A.F."/>
            <person name="Nichols A."/>
            <person name="Cepeda A.J."/>
            <person name="Yan W."/>
            <person name="Fan B."/>
            <person name="Jiang Y."/>
            <person name="Adhikari A."/>
            <person name="Zheng C.-J."/>
            <person name="Schuster L."/>
            <person name="Cowan T.M."/>
            <person name="Smanski M.J."/>
            <person name="Chevrette M.G."/>
            <person name="De Carvalho L.P.S."/>
            <person name="Shen B."/>
        </authorList>
    </citation>
    <scope>NUCLEOTIDE SEQUENCE [LARGE SCALE GENOMIC DNA]</scope>
    <source>
        <strain evidence="1 2">NPDC019377</strain>
    </source>
</reference>
<keyword evidence="2" id="KW-1185">Reference proteome</keyword>
<organism evidence="1 2">
    <name type="scientific">Nocardia testacea</name>
    <dbReference type="NCBI Taxonomy" id="248551"/>
    <lineage>
        <taxon>Bacteria</taxon>
        <taxon>Bacillati</taxon>
        <taxon>Actinomycetota</taxon>
        <taxon>Actinomycetes</taxon>
        <taxon>Mycobacteriales</taxon>
        <taxon>Nocardiaceae</taxon>
        <taxon>Nocardia</taxon>
    </lineage>
</organism>
<accession>A0ABW7W804</accession>
<comment type="caution">
    <text evidence="1">The sequence shown here is derived from an EMBL/GenBank/DDBJ whole genome shotgun (WGS) entry which is preliminary data.</text>
</comment>
<evidence type="ECO:0000313" key="1">
    <source>
        <dbReference type="EMBL" id="MFI2233746.1"/>
    </source>
</evidence>
<evidence type="ECO:0000313" key="2">
    <source>
        <dbReference type="Proteomes" id="UP001611494"/>
    </source>
</evidence>
<name>A0ABW7W804_9NOCA</name>
<dbReference type="RefSeq" id="WP_397066110.1">
    <property type="nucleotide sequence ID" value="NZ_JBIRYL010000016.1"/>
</dbReference>
<evidence type="ECO:0008006" key="3">
    <source>
        <dbReference type="Google" id="ProtNLM"/>
    </source>
</evidence>
<sequence>MMGLAAGCGTNASETPEQEPVFRGIADSCAEIAAPAMDVIRAYTGELFSDTTQFEETGAPSTAVDLTTRECRATYAASAAPAVPATGFPPSRRVFHLRIALRGGDDALEAAERDFDSACASVDCRATTGIGDESFEGSVEGSSNTAITMFRSRNAIVSVTVDGSDFSSRPGENGRSAEISELVPGSRTVAQAIAANLNAVLT</sequence>
<protein>
    <recommendedName>
        <fullName evidence="3">DUF5642 domain-containing protein</fullName>
    </recommendedName>
</protein>
<proteinExistence type="predicted"/>
<dbReference type="Proteomes" id="UP001611494">
    <property type="component" value="Unassembled WGS sequence"/>
</dbReference>
<dbReference type="EMBL" id="JBIRYL010000016">
    <property type="protein sequence ID" value="MFI2233746.1"/>
    <property type="molecule type" value="Genomic_DNA"/>
</dbReference>
<gene>
    <name evidence="1" type="ORF">ACH49Z_28250</name>
</gene>